<proteinExistence type="predicted"/>
<dbReference type="InterPro" id="IPR006311">
    <property type="entry name" value="TAT_signal"/>
</dbReference>
<dbReference type="Proteomes" id="UP000638648">
    <property type="component" value="Unassembled WGS sequence"/>
</dbReference>
<evidence type="ECO:0000313" key="4">
    <source>
        <dbReference type="Proteomes" id="UP000638648"/>
    </source>
</evidence>
<dbReference type="SUPFAM" id="SSF53850">
    <property type="entry name" value="Periplasmic binding protein-like II"/>
    <property type="match status" value="1"/>
</dbReference>
<dbReference type="InterPro" id="IPR023765">
    <property type="entry name" value="SBP_5_CS"/>
</dbReference>
<sequence>MTPDDLRPSRRDLLRWGGGTLAVASLTSCSFLSTDPTSGPGAAGVKAKNAKEAPALSTLVEQGKLPKLAERMPKIPLVVQNTESVGVYGGTWRSVLLNAADTSWLSRTIGYETLLRWDTTGTKVVPNIAERIEASDDGREFRIRLREGMKWSDGQPFTADDLMFAYNDVMLNKEISPVVSDYITSDGVPAKLEKVDTHTVLVTFPKPNGLFLQKLAYQGALISYPRHYLEQFHKEHNPEAVRMAKEEKLADWTDLFGARADRWANADFPTLCAWEIQNPLGTGNQVVAVRNPYYWKTDPNGSQLPYIDRVVFNVISDAQVILLRATAGEVDMSTRHINTLPNKPVLASGRGKGKYHFITLENTVMNDLVLSLNLNHKDPVLRQIFQNKDFRIGLSHAIDRPEMIKSVWQRQGVPWQAAPDDRSEFYDEEFATQFTAYDPDRANDHLDRVGLTRKDGEGFRLRPDGKRLVFQIEVASPAVTPSWVDGTEMVTAYWRKVGVDVRTKSEDRTLFYERKDPLANQHDAGVWSGDGGLKIEIVEPRWYFPFSNESLYAVLWADWFSSRGKRGQKPSGATLRQMELYWQLTATIDVEQQKQLFREILKIAKEQFYCIGTVRIPNTYGIVKDNFYNVPNNLPESAVMNTPAPGNPEQWFIS</sequence>
<evidence type="ECO:0000256" key="1">
    <source>
        <dbReference type="ARBA" id="ARBA00004193"/>
    </source>
</evidence>
<dbReference type="PANTHER" id="PTHR30290">
    <property type="entry name" value="PERIPLASMIC BINDING COMPONENT OF ABC TRANSPORTER"/>
    <property type="match status" value="1"/>
</dbReference>
<comment type="subcellular location">
    <subcellularLocation>
        <location evidence="1">Cell membrane</location>
        <topology evidence="1">Lipid-anchor</topology>
    </subcellularLocation>
</comment>
<dbReference type="InterPro" id="IPR039424">
    <property type="entry name" value="SBP_5"/>
</dbReference>
<dbReference type="PROSITE" id="PS51257">
    <property type="entry name" value="PROKAR_LIPOPROTEIN"/>
    <property type="match status" value="1"/>
</dbReference>
<reference evidence="3" key="1">
    <citation type="submission" date="2020-10" db="EMBL/GenBank/DDBJ databases">
        <title>Sequencing the genomes of 1000 actinobacteria strains.</title>
        <authorList>
            <person name="Klenk H.-P."/>
        </authorList>
    </citation>
    <scope>NUCLEOTIDE SEQUENCE</scope>
    <source>
        <strain evidence="3">DSM 45354</strain>
    </source>
</reference>
<dbReference type="CDD" id="cd08500">
    <property type="entry name" value="PBP2_NikA_DppA_OppA_like_4"/>
    <property type="match status" value="1"/>
</dbReference>
<organism evidence="3 4">
    <name type="scientific">Actinopolymorpha pittospori</name>
    <dbReference type="NCBI Taxonomy" id="648752"/>
    <lineage>
        <taxon>Bacteria</taxon>
        <taxon>Bacillati</taxon>
        <taxon>Actinomycetota</taxon>
        <taxon>Actinomycetes</taxon>
        <taxon>Propionibacteriales</taxon>
        <taxon>Actinopolymorphaceae</taxon>
        <taxon>Actinopolymorpha</taxon>
    </lineage>
</organism>
<evidence type="ECO:0000259" key="2">
    <source>
        <dbReference type="Pfam" id="PF00496"/>
    </source>
</evidence>
<dbReference type="GO" id="GO:1904680">
    <property type="term" value="F:peptide transmembrane transporter activity"/>
    <property type="evidence" value="ECO:0007669"/>
    <property type="project" value="TreeGrafter"/>
</dbReference>
<dbReference type="PROSITE" id="PS01040">
    <property type="entry name" value="SBP_BACTERIAL_5"/>
    <property type="match status" value="1"/>
</dbReference>
<comment type="caution">
    <text evidence="3">The sequence shown here is derived from an EMBL/GenBank/DDBJ whole genome shotgun (WGS) entry which is preliminary data.</text>
</comment>
<dbReference type="GO" id="GO:0005886">
    <property type="term" value="C:plasma membrane"/>
    <property type="evidence" value="ECO:0007669"/>
    <property type="project" value="UniProtKB-SubCell"/>
</dbReference>
<dbReference type="EMBL" id="JADBEM010000001">
    <property type="protein sequence ID" value="MBE1609564.1"/>
    <property type="molecule type" value="Genomic_DNA"/>
</dbReference>
<dbReference type="AlphaFoldDB" id="A0A927MZS9"/>
<dbReference type="Gene3D" id="3.40.190.10">
    <property type="entry name" value="Periplasmic binding protein-like II"/>
    <property type="match status" value="1"/>
</dbReference>
<keyword evidence="4" id="KW-1185">Reference proteome</keyword>
<gene>
    <name evidence="3" type="ORF">HEB94_006412</name>
</gene>
<accession>A0A927MZS9</accession>
<dbReference type="RefSeq" id="WP_192753120.1">
    <property type="nucleotide sequence ID" value="NZ_BAABJL010000201.1"/>
</dbReference>
<dbReference type="Pfam" id="PF00496">
    <property type="entry name" value="SBP_bac_5"/>
    <property type="match status" value="1"/>
</dbReference>
<dbReference type="GO" id="GO:0015833">
    <property type="term" value="P:peptide transport"/>
    <property type="evidence" value="ECO:0007669"/>
    <property type="project" value="TreeGrafter"/>
</dbReference>
<dbReference type="InterPro" id="IPR000914">
    <property type="entry name" value="SBP_5_dom"/>
</dbReference>
<dbReference type="PANTHER" id="PTHR30290:SF62">
    <property type="entry name" value="OLIGOPEPTIDE ABC TRANSPORTER, PERIPLASMIC OLIGOPEPTIDE-BINDING PROTEIN"/>
    <property type="match status" value="1"/>
</dbReference>
<evidence type="ECO:0000313" key="3">
    <source>
        <dbReference type="EMBL" id="MBE1609564.1"/>
    </source>
</evidence>
<dbReference type="PROSITE" id="PS51318">
    <property type="entry name" value="TAT"/>
    <property type="match status" value="1"/>
</dbReference>
<protein>
    <submittedName>
        <fullName evidence="3">Peptide/nickel transport system substrate-binding protein</fullName>
    </submittedName>
</protein>
<feature type="domain" description="Solute-binding protein family 5" evidence="2">
    <location>
        <begin position="123"/>
        <end position="524"/>
    </location>
</feature>
<dbReference type="Gene3D" id="3.10.105.10">
    <property type="entry name" value="Dipeptide-binding Protein, Domain 3"/>
    <property type="match status" value="1"/>
</dbReference>
<name>A0A927MZS9_9ACTN</name>